<dbReference type="KEGG" id="npi:G7071_11965"/>
<keyword evidence="2" id="KW-1185">Reference proteome</keyword>
<evidence type="ECO:0000313" key="1">
    <source>
        <dbReference type="EMBL" id="QIK76043.1"/>
    </source>
</evidence>
<organism evidence="1 2">
    <name type="scientific">Nocardioides piscis</name>
    <dbReference type="NCBI Taxonomy" id="2714938"/>
    <lineage>
        <taxon>Bacteria</taxon>
        <taxon>Bacillati</taxon>
        <taxon>Actinomycetota</taxon>
        <taxon>Actinomycetes</taxon>
        <taxon>Propionibacteriales</taxon>
        <taxon>Nocardioidaceae</taxon>
        <taxon>Nocardioides</taxon>
    </lineage>
</organism>
<dbReference type="RefSeq" id="WP_166319023.1">
    <property type="nucleotide sequence ID" value="NZ_CP049866.1"/>
</dbReference>
<reference evidence="1 2" key="1">
    <citation type="submission" date="2020-03" db="EMBL/GenBank/DDBJ databases">
        <title>Nocardioides sp. nov., isolated from fish.</title>
        <authorList>
            <person name="Hyun D.-W."/>
            <person name="Bae J.-W."/>
        </authorList>
    </citation>
    <scope>NUCLEOTIDE SEQUENCE [LARGE SCALE GENOMIC DNA]</scope>
    <source>
        <strain evidence="1 2">HDW12A</strain>
    </source>
</reference>
<sequence length="97" mass="10379">MIQENENNMTVTSPTHTTVLAAWLEGELHATRRVLERAITRAEALAGLLAFVRDAEVELGEPIGPGDMQDAALAVGGERRRAEVAALIDAMGDPLTD</sequence>
<dbReference type="EMBL" id="CP049866">
    <property type="protein sequence ID" value="QIK76043.1"/>
    <property type="molecule type" value="Genomic_DNA"/>
</dbReference>
<gene>
    <name evidence="1" type="ORF">G7071_11965</name>
</gene>
<evidence type="ECO:0000313" key="2">
    <source>
        <dbReference type="Proteomes" id="UP000502035"/>
    </source>
</evidence>
<name>A0A6G7YGW8_9ACTN</name>
<protein>
    <submittedName>
        <fullName evidence="1">Uncharacterized protein</fullName>
    </submittedName>
</protein>
<dbReference type="AlphaFoldDB" id="A0A6G7YGW8"/>
<dbReference type="Proteomes" id="UP000502035">
    <property type="component" value="Chromosome"/>
</dbReference>
<accession>A0A6G7YGW8</accession>
<proteinExistence type="predicted"/>